<feature type="compositionally biased region" description="Polar residues" evidence="1">
    <location>
        <begin position="279"/>
        <end position="323"/>
    </location>
</feature>
<dbReference type="Pfam" id="PF06082">
    <property type="entry name" value="YjbH"/>
    <property type="match status" value="2"/>
</dbReference>
<feature type="region of interest" description="Disordered" evidence="1">
    <location>
        <begin position="254"/>
        <end position="336"/>
    </location>
</feature>
<evidence type="ECO:0008006" key="5">
    <source>
        <dbReference type="Google" id="ProtNLM"/>
    </source>
</evidence>
<keyword evidence="4" id="KW-1185">Reference proteome</keyword>
<evidence type="ECO:0000256" key="1">
    <source>
        <dbReference type="SAM" id="MobiDB-lite"/>
    </source>
</evidence>
<sequence length="741" mass="82946">MSKLKLIAVGGALLASFPALADDEPRSYMSFAGYTGIFHTPTAEVLDKGYFDFSYNNQLDYRGNSYLDGHNFVFAAGLFEGLEISGAIASTTMHDNTFVLRRQRELGLSDEPSKRDLSFNIKYQLPVIPKEWFSVAVGAKDFGGAANQYETFYLAASKEWGNFRFSTGVGSNSRPHGQMNGVFAGVEWQPWDWFALQVEHDAEAVNAGARVTIPERWLFDIGRITLTSRFYSNTEIAENETFWGINFTMPISRQARRPNSVSPAPSAGRYSATADAQEEQTPSSATQRSVESNTHSEHNATNSTQHEFSPQQRTVQDSAQRAQTEPAERGNNEYRSGLTLQAQNLRAAILRDGFEGVSVGFNQSAHFVVQFENYVFKRNDLDALGLVMGRISETVYESGAEFTVQLVTRGMPMLAISGNVENYRAFILGDAAPMLDMRRGKMQPVNGVAWAGMPDANSPYFKPRVTLGPALSTRLATELGVYDYALALNASIDVPMWRGGGLSVSAQTPVVRTEDYERGKAFGRFNPDSGLTQAALYHTMELPFGIYYQGQVGFFQEFNDFTGIKNELMWLDQSGRHQISTEFAYLNYNDYRGYNDYQTASYRYNWVERDISFHATAGRFFYGDEGAKLEARFWFGDGYVALFAQATDVNVAGIAFSIPLTPRKELSITRTRYGQVSGNEAWRHSVGTRIGESANTLAVGRAHHLETPVSLERTFFNQGRLSPLYIQNNTFRLREVYLTYR</sequence>
<comment type="caution">
    <text evidence="3">The sequence shown here is derived from an EMBL/GenBank/DDBJ whole genome shotgun (WGS) entry which is preliminary data.</text>
</comment>
<evidence type="ECO:0000313" key="3">
    <source>
        <dbReference type="EMBL" id="RUO37356.1"/>
    </source>
</evidence>
<proteinExistence type="predicted"/>
<dbReference type="AlphaFoldDB" id="A0A432WUA4"/>
<dbReference type="Proteomes" id="UP000286934">
    <property type="component" value="Unassembled WGS sequence"/>
</dbReference>
<reference evidence="4" key="1">
    <citation type="journal article" date="2018" name="Front. Microbiol.">
        <title>Genome-Based Analysis Reveals the Taxonomy and Diversity of the Family Idiomarinaceae.</title>
        <authorList>
            <person name="Liu Y."/>
            <person name="Lai Q."/>
            <person name="Shao Z."/>
        </authorList>
    </citation>
    <scope>NUCLEOTIDE SEQUENCE [LARGE SCALE GENOMIC DNA]</scope>
    <source>
        <strain evidence="4">AIS</strain>
    </source>
</reference>
<feature type="chain" id="PRO_5019391868" description="YjbH domain-containing protein" evidence="2">
    <location>
        <begin position="22"/>
        <end position="741"/>
    </location>
</feature>
<dbReference type="RefSeq" id="WP_126806518.1">
    <property type="nucleotide sequence ID" value="NZ_PIPP01000002.1"/>
</dbReference>
<dbReference type="OrthoDB" id="5392628at2"/>
<dbReference type="InterPro" id="IPR010344">
    <property type="entry name" value="YbjH"/>
</dbReference>
<dbReference type="EMBL" id="PIPP01000002">
    <property type="protein sequence ID" value="RUO37356.1"/>
    <property type="molecule type" value="Genomic_DNA"/>
</dbReference>
<organism evidence="3 4">
    <name type="scientific">Aliidiomarina shirensis</name>
    <dbReference type="NCBI Taxonomy" id="1048642"/>
    <lineage>
        <taxon>Bacteria</taxon>
        <taxon>Pseudomonadati</taxon>
        <taxon>Pseudomonadota</taxon>
        <taxon>Gammaproteobacteria</taxon>
        <taxon>Alteromonadales</taxon>
        <taxon>Idiomarinaceae</taxon>
        <taxon>Aliidiomarina</taxon>
    </lineage>
</organism>
<evidence type="ECO:0000256" key="2">
    <source>
        <dbReference type="SAM" id="SignalP"/>
    </source>
</evidence>
<keyword evidence="2" id="KW-0732">Signal</keyword>
<name>A0A432WUA4_9GAMM</name>
<accession>A0A432WUA4</accession>
<evidence type="ECO:0000313" key="4">
    <source>
        <dbReference type="Proteomes" id="UP000286934"/>
    </source>
</evidence>
<gene>
    <name evidence="3" type="ORF">CWE13_05180</name>
</gene>
<feature type="signal peptide" evidence="2">
    <location>
        <begin position="1"/>
        <end position="21"/>
    </location>
</feature>
<protein>
    <recommendedName>
        <fullName evidence="5">YjbH domain-containing protein</fullName>
    </recommendedName>
</protein>